<proteinExistence type="predicted"/>
<evidence type="ECO:0000313" key="1">
    <source>
        <dbReference type="EMBL" id="KAK3756264.1"/>
    </source>
</evidence>
<sequence length="58" mass="6509">STVQRSSYAAIILRSTNSVTAELDRVSRHVNWLSRSEYAAFLTYARSLCRNASHSASF</sequence>
<protein>
    <submittedName>
        <fullName evidence="1">Uncharacterized protein</fullName>
    </submittedName>
</protein>
<keyword evidence="2" id="KW-1185">Reference proteome</keyword>
<dbReference type="EMBL" id="JAWDGP010005529">
    <property type="protein sequence ID" value="KAK3756264.1"/>
    <property type="molecule type" value="Genomic_DNA"/>
</dbReference>
<reference evidence="1" key="1">
    <citation type="journal article" date="2023" name="G3 (Bethesda)">
        <title>A reference genome for the long-term kleptoplast-retaining sea slug Elysia crispata morphotype clarki.</title>
        <authorList>
            <person name="Eastman K.E."/>
            <person name="Pendleton A.L."/>
            <person name="Shaikh M.A."/>
            <person name="Suttiyut T."/>
            <person name="Ogas R."/>
            <person name="Tomko P."/>
            <person name="Gavelis G."/>
            <person name="Widhalm J.R."/>
            <person name="Wisecaver J.H."/>
        </authorList>
    </citation>
    <scope>NUCLEOTIDE SEQUENCE</scope>
    <source>
        <strain evidence="1">ECLA1</strain>
    </source>
</reference>
<feature type="non-terminal residue" evidence="1">
    <location>
        <position position="1"/>
    </location>
</feature>
<name>A0AAE0YS89_9GAST</name>
<dbReference type="Proteomes" id="UP001283361">
    <property type="component" value="Unassembled WGS sequence"/>
</dbReference>
<comment type="caution">
    <text evidence="1">The sequence shown here is derived from an EMBL/GenBank/DDBJ whole genome shotgun (WGS) entry which is preliminary data.</text>
</comment>
<organism evidence="1 2">
    <name type="scientific">Elysia crispata</name>
    <name type="common">lettuce slug</name>
    <dbReference type="NCBI Taxonomy" id="231223"/>
    <lineage>
        <taxon>Eukaryota</taxon>
        <taxon>Metazoa</taxon>
        <taxon>Spiralia</taxon>
        <taxon>Lophotrochozoa</taxon>
        <taxon>Mollusca</taxon>
        <taxon>Gastropoda</taxon>
        <taxon>Heterobranchia</taxon>
        <taxon>Euthyneura</taxon>
        <taxon>Panpulmonata</taxon>
        <taxon>Sacoglossa</taxon>
        <taxon>Placobranchoidea</taxon>
        <taxon>Plakobranchidae</taxon>
        <taxon>Elysia</taxon>
    </lineage>
</organism>
<gene>
    <name evidence="1" type="ORF">RRG08_021004</name>
</gene>
<evidence type="ECO:0000313" key="2">
    <source>
        <dbReference type="Proteomes" id="UP001283361"/>
    </source>
</evidence>
<dbReference type="AlphaFoldDB" id="A0AAE0YS89"/>
<accession>A0AAE0YS89</accession>